<evidence type="ECO:0000313" key="4">
    <source>
        <dbReference type="Proteomes" id="UP000310017"/>
    </source>
</evidence>
<dbReference type="EMBL" id="CP040710">
    <property type="protein sequence ID" value="QCX00650.1"/>
    <property type="molecule type" value="Genomic_DNA"/>
</dbReference>
<keyword evidence="1" id="KW-0175">Coiled coil</keyword>
<reference evidence="3 4" key="1">
    <citation type="submission" date="2019-05" db="EMBL/GenBank/DDBJ databases">
        <title>Genome sequencing of F202Z8.</title>
        <authorList>
            <person name="Kwon Y.M."/>
        </authorList>
    </citation>
    <scope>NUCLEOTIDE SEQUENCE [LARGE SCALE GENOMIC DNA]</scope>
    <source>
        <strain evidence="3 4">F202Z8</strain>
    </source>
</reference>
<feature type="compositionally biased region" description="Basic and acidic residues" evidence="2">
    <location>
        <begin position="106"/>
        <end position="116"/>
    </location>
</feature>
<name>A0A5B7SUY9_9FLAO</name>
<feature type="coiled-coil region" evidence="1">
    <location>
        <begin position="26"/>
        <end position="57"/>
    </location>
</feature>
<gene>
    <name evidence="3" type="ORF">FGM00_11235</name>
</gene>
<dbReference type="Proteomes" id="UP000310017">
    <property type="component" value="Chromosome"/>
</dbReference>
<evidence type="ECO:0000256" key="2">
    <source>
        <dbReference type="SAM" id="MobiDB-lite"/>
    </source>
</evidence>
<dbReference type="RefSeq" id="WP_138852995.1">
    <property type="nucleotide sequence ID" value="NZ_CP040710.1"/>
</dbReference>
<keyword evidence="4" id="KW-1185">Reference proteome</keyword>
<sequence length="126" mass="14115">MLKSIAKKIFRKLTKKGAKNDSDLKFDDILKELKEIIAEKKELAKAAKKELNRKQGNTTVNSNDNTALNNRLDAIDNKLEALKVPQQTKVAADSSKTLKQAAAENKGIRQSKELQPKRGQFKLKQA</sequence>
<proteinExistence type="predicted"/>
<organism evidence="3 4">
    <name type="scientific">Aggregatimonas sangjinii</name>
    <dbReference type="NCBI Taxonomy" id="2583587"/>
    <lineage>
        <taxon>Bacteria</taxon>
        <taxon>Pseudomonadati</taxon>
        <taxon>Bacteroidota</taxon>
        <taxon>Flavobacteriia</taxon>
        <taxon>Flavobacteriales</taxon>
        <taxon>Flavobacteriaceae</taxon>
        <taxon>Aggregatimonas</taxon>
    </lineage>
</organism>
<dbReference type="KEGG" id="asag:FGM00_11235"/>
<dbReference type="AlphaFoldDB" id="A0A5B7SUY9"/>
<evidence type="ECO:0000256" key="1">
    <source>
        <dbReference type="SAM" id="Coils"/>
    </source>
</evidence>
<accession>A0A5B7SUY9</accession>
<evidence type="ECO:0000313" key="3">
    <source>
        <dbReference type="EMBL" id="QCX00650.1"/>
    </source>
</evidence>
<feature type="compositionally biased region" description="Polar residues" evidence="2">
    <location>
        <begin position="86"/>
        <end position="98"/>
    </location>
</feature>
<feature type="region of interest" description="Disordered" evidence="2">
    <location>
        <begin position="86"/>
        <end position="126"/>
    </location>
</feature>
<protein>
    <submittedName>
        <fullName evidence="3">Uncharacterized protein</fullName>
    </submittedName>
</protein>